<organism evidence="8 9">
    <name type="scientific">Lecanosticta acicola</name>
    <dbReference type="NCBI Taxonomy" id="111012"/>
    <lineage>
        <taxon>Eukaryota</taxon>
        <taxon>Fungi</taxon>
        <taxon>Dikarya</taxon>
        <taxon>Ascomycota</taxon>
        <taxon>Pezizomycotina</taxon>
        <taxon>Dothideomycetes</taxon>
        <taxon>Dothideomycetidae</taxon>
        <taxon>Mycosphaerellales</taxon>
        <taxon>Mycosphaerellaceae</taxon>
        <taxon>Lecanosticta</taxon>
    </lineage>
</organism>
<gene>
    <name evidence="8" type="ORF">LECACI_7A005426</name>
</gene>
<comment type="caution">
    <text evidence="8">The sequence shown here is derived from an EMBL/GenBank/DDBJ whole genome shotgun (WGS) entry which is preliminary data.</text>
</comment>
<dbReference type="EMBL" id="CAVMBE010000035">
    <property type="protein sequence ID" value="CAK4030203.1"/>
    <property type="molecule type" value="Genomic_DNA"/>
</dbReference>
<dbReference type="GO" id="GO:0007052">
    <property type="term" value="P:mitotic spindle organization"/>
    <property type="evidence" value="ECO:0007669"/>
    <property type="project" value="TreeGrafter"/>
</dbReference>
<keyword evidence="4" id="KW-0963">Cytoplasm</keyword>
<comment type="function">
    <text evidence="6">Part of the dynactin complex that activates the molecular motor dynein for ultra-processive transport along microtubules.</text>
</comment>
<dbReference type="PANTHER" id="PTHR13072">
    <property type="entry name" value="DYNACTIN 6"/>
    <property type="match status" value="1"/>
</dbReference>
<dbReference type="Proteomes" id="UP001296104">
    <property type="component" value="Unassembled WGS sequence"/>
</dbReference>
<keyword evidence="5" id="KW-0206">Cytoskeleton</keyword>
<evidence type="ECO:0000256" key="5">
    <source>
        <dbReference type="ARBA" id="ARBA00023212"/>
    </source>
</evidence>
<comment type="similarity">
    <text evidence="2">Belongs to the dynactin subunits 5/6 family. Dynactin subunit 6 subfamily.</text>
</comment>
<accession>A0AAI8Z0L3</accession>
<evidence type="ECO:0000256" key="7">
    <source>
        <dbReference type="SAM" id="MobiDB-lite"/>
    </source>
</evidence>
<dbReference type="PANTHER" id="PTHR13072:SF0">
    <property type="entry name" value="DYNACTIN SUBUNIT 6"/>
    <property type="match status" value="1"/>
</dbReference>
<evidence type="ECO:0000256" key="2">
    <source>
        <dbReference type="ARBA" id="ARBA00007719"/>
    </source>
</evidence>
<dbReference type="GO" id="GO:0070840">
    <property type="term" value="F:dynein complex binding"/>
    <property type="evidence" value="ECO:0007669"/>
    <property type="project" value="TreeGrafter"/>
</dbReference>
<dbReference type="AlphaFoldDB" id="A0AAI8Z0L3"/>
<evidence type="ECO:0000313" key="9">
    <source>
        <dbReference type="Proteomes" id="UP001296104"/>
    </source>
</evidence>
<proteinExistence type="inferred from homology"/>
<dbReference type="InterPro" id="IPR011004">
    <property type="entry name" value="Trimer_LpxA-like_sf"/>
</dbReference>
<evidence type="ECO:0000256" key="3">
    <source>
        <dbReference type="ARBA" id="ARBA00016573"/>
    </source>
</evidence>
<dbReference type="GO" id="GO:0005869">
    <property type="term" value="C:dynactin complex"/>
    <property type="evidence" value="ECO:0007669"/>
    <property type="project" value="InterPro"/>
</dbReference>
<keyword evidence="9" id="KW-1185">Reference proteome</keyword>
<comment type="subcellular location">
    <subcellularLocation>
        <location evidence="1">Cytoplasm</location>
        <location evidence="1">Cytoskeleton</location>
    </subcellularLocation>
</comment>
<evidence type="ECO:0000313" key="8">
    <source>
        <dbReference type="EMBL" id="CAK4030203.1"/>
    </source>
</evidence>
<evidence type="ECO:0000256" key="1">
    <source>
        <dbReference type="ARBA" id="ARBA00004245"/>
    </source>
</evidence>
<name>A0AAI8Z0L3_9PEZI</name>
<sequence length="192" mass="20233">MTSRPAPSKRSSAAAPPSEPKPPLKIHSLAVISERAQITGSKPIEIGENTIIHPHAAIRSAGGSVTIGDNCTVSETAIVGNEEGDVVIGDGVNIETGAIVQAKSVGDGSVIDIKATVGKGAVIGKYCNIAPLCEVKDNEELPDYTVVYGDNQRRINTTVANNAEVRDAKDKGQMMQIELLKKLIPDAPKWRS</sequence>
<evidence type="ECO:0000256" key="6">
    <source>
        <dbReference type="ARBA" id="ARBA00034687"/>
    </source>
</evidence>
<feature type="compositionally biased region" description="Low complexity" evidence="7">
    <location>
        <begin position="1"/>
        <end position="16"/>
    </location>
</feature>
<protein>
    <recommendedName>
        <fullName evidence="3">Dynactin subunit 6</fullName>
    </recommendedName>
</protein>
<feature type="region of interest" description="Disordered" evidence="7">
    <location>
        <begin position="1"/>
        <end position="24"/>
    </location>
</feature>
<dbReference type="SUPFAM" id="SSF51161">
    <property type="entry name" value="Trimeric LpxA-like enzymes"/>
    <property type="match status" value="1"/>
</dbReference>
<dbReference type="InterPro" id="IPR027777">
    <property type="entry name" value="DCTN6"/>
</dbReference>
<dbReference type="Gene3D" id="2.160.10.10">
    <property type="entry name" value="Hexapeptide repeat proteins"/>
    <property type="match status" value="1"/>
</dbReference>
<reference evidence="8" key="1">
    <citation type="submission" date="2023-11" db="EMBL/GenBank/DDBJ databases">
        <authorList>
            <person name="Alioto T."/>
            <person name="Alioto T."/>
            <person name="Gomez Garrido J."/>
        </authorList>
    </citation>
    <scope>NUCLEOTIDE SEQUENCE</scope>
</reference>
<evidence type="ECO:0000256" key="4">
    <source>
        <dbReference type="ARBA" id="ARBA00022490"/>
    </source>
</evidence>